<protein>
    <recommendedName>
        <fullName evidence="3">Spo0E family sporulation regulatory protein-aspartic acid phosphatase</fullName>
    </recommendedName>
</protein>
<dbReference type="EMBL" id="JACSQB010000098">
    <property type="protein sequence ID" value="MBD8047826.1"/>
    <property type="molecule type" value="Genomic_DNA"/>
</dbReference>
<proteinExistence type="predicted"/>
<accession>A0ABR8YU74</accession>
<dbReference type="RefSeq" id="WP_191740784.1">
    <property type="nucleotide sequence ID" value="NZ_JACSQB010000098.1"/>
</dbReference>
<gene>
    <name evidence="1" type="ORF">H9637_12360</name>
</gene>
<sequence>MNDKFENSLSIIRDIMNYARNNNKTEKNISEILETVDLIKGSLKCLKQYNK</sequence>
<comment type="caution">
    <text evidence="1">The sequence shown here is derived from an EMBL/GenBank/DDBJ whole genome shotgun (WGS) entry which is preliminary data.</text>
</comment>
<reference evidence="1 2" key="1">
    <citation type="submission" date="2020-08" db="EMBL/GenBank/DDBJ databases">
        <title>A Genomic Blueprint of the Chicken Gut Microbiome.</title>
        <authorList>
            <person name="Gilroy R."/>
            <person name="Ravi A."/>
            <person name="Getino M."/>
            <person name="Pursley I."/>
            <person name="Horton D.L."/>
            <person name="Alikhan N.-F."/>
            <person name="Baker D."/>
            <person name="Gharbi K."/>
            <person name="Hall N."/>
            <person name="Watson M."/>
            <person name="Adriaenssens E.M."/>
            <person name="Foster-Nyarko E."/>
            <person name="Jarju S."/>
            <person name="Secka A."/>
            <person name="Antonio M."/>
            <person name="Oren A."/>
            <person name="Chaudhuri R."/>
            <person name="La Ragione R.M."/>
            <person name="Hildebrand F."/>
            <person name="Pallen M.J."/>
        </authorList>
    </citation>
    <scope>NUCLEOTIDE SEQUENCE [LARGE SCALE GENOMIC DNA]</scope>
    <source>
        <strain evidence="1 2">N37</strain>
    </source>
</reference>
<evidence type="ECO:0008006" key="3">
    <source>
        <dbReference type="Google" id="ProtNLM"/>
    </source>
</evidence>
<keyword evidence="2" id="KW-1185">Reference proteome</keyword>
<dbReference type="Proteomes" id="UP000627166">
    <property type="component" value="Unassembled WGS sequence"/>
</dbReference>
<name>A0ABR8YU74_9CLOT</name>
<organism evidence="1 2">
    <name type="scientific">Clostridium faecium</name>
    <dbReference type="NCBI Taxonomy" id="2762223"/>
    <lineage>
        <taxon>Bacteria</taxon>
        <taxon>Bacillati</taxon>
        <taxon>Bacillota</taxon>
        <taxon>Clostridia</taxon>
        <taxon>Eubacteriales</taxon>
        <taxon>Clostridiaceae</taxon>
        <taxon>Clostridium</taxon>
    </lineage>
</organism>
<evidence type="ECO:0000313" key="1">
    <source>
        <dbReference type="EMBL" id="MBD8047826.1"/>
    </source>
</evidence>
<evidence type="ECO:0000313" key="2">
    <source>
        <dbReference type="Proteomes" id="UP000627166"/>
    </source>
</evidence>